<evidence type="ECO:0000313" key="4">
    <source>
        <dbReference type="Proteomes" id="UP000319732"/>
    </source>
</evidence>
<dbReference type="InterPro" id="IPR011042">
    <property type="entry name" value="6-blade_b-propeller_TolB-like"/>
</dbReference>
<protein>
    <submittedName>
        <fullName evidence="3">Phytase</fullName>
    </submittedName>
</protein>
<name>A0A545TNK5_9GAMM</name>
<dbReference type="GO" id="GO:0016158">
    <property type="term" value="F:inositol hexakisphosphate 3-phosphatase activity"/>
    <property type="evidence" value="ECO:0007669"/>
    <property type="project" value="InterPro"/>
</dbReference>
<dbReference type="SUPFAM" id="SSF50956">
    <property type="entry name" value="Thermostable phytase (3-phytase)"/>
    <property type="match status" value="1"/>
</dbReference>
<feature type="domain" description="BPP" evidence="2">
    <location>
        <begin position="70"/>
        <end position="397"/>
    </location>
</feature>
<evidence type="ECO:0000313" key="3">
    <source>
        <dbReference type="EMBL" id="TQV78751.1"/>
    </source>
</evidence>
<dbReference type="InterPro" id="IPR003431">
    <property type="entry name" value="B-propeller_Phytase"/>
</dbReference>
<dbReference type="OrthoDB" id="8696437at2"/>
<dbReference type="PROSITE" id="PS51662">
    <property type="entry name" value="BP_PHYTASE"/>
    <property type="match status" value="1"/>
</dbReference>
<dbReference type="Pfam" id="PF02333">
    <property type="entry name" value="Phytase"/>
    <property type="match status" value="1"/>
</dbReference>
<dbReference type="AlphaFoldDB" id="A0A545TNK5"/>
<comment type="caution">
    <text evidence="3">The sequence shown here is derived from an EMBL/GenBank/DDBJ whole genome shotgun (WGS) entry which is preliminary data.</text>
</comment>
<gene>
    <name evidence="3" type="ORF">FKG94_12065</name>
</gene>
<dbReference type="Proteomes" id="UP000319732">
    <property type="component" value="Unassembled WGS sequence"/>
</dbReference>
<feature type="region of interest" description="Disordered" evidence="1">
    <location>
        <begin position="44"/>
        <end position="71"/>
    </location>
</feature>
<proteinExistence type="predicted"/>
<evidence type="ECO:0000259" key="2">
    <source>
        <dbReference type="PROSITE" id="PS51662"/>
    </source>
</evidence>
<dbReference type="RefSeq" id="WP_142904583.1">
    <property type="nucleotide sequence ID" value="NZ_ML660093.1"/>
</dbReference>
<dbReference type="Gene3D" id="2.120.10.30">
    <property type="entry name" value="TolB, C-terminal domain"/>
    <property type="match status" value="1"/>
</dbReference>
<dbReference type="EMBL" id="VHSG01000012">
    <property type="protein sequence ID" value="TQV78751.1"/>
    <property type="molecule type" value="Genomic_DNA"/>
</dbReference>
<sequence length="404" mass="43276">MKPYFKPCLLALAGAPPGAASMRLLAQVLLAAVSLVLVACQPAQKSPHQSPPQMRVLAGSQGPGASQSAVPVSPPVIPEVAASLETPAAAQAGDVMDDPAIWYNRRNPAQSRILGTNKQVGLHVYNLAGGQLQFLADGRVNNVDLRYGFSLRGRTVDIAAATRRDDNSLVVYAIDEGGRVSKVAQLPTTLDAIYGVCMAKLDNRFYVYANDKDGRIVQYLLYENDAREVAARVVRRLAVASQPEGCVVDDLTGRLFIGEENRGVWVTAAAAVAAGQFELVAAVGEYLRADVEGLAIARMKAQGQETDWLVVSSQGNDSFSVYKAEPPFDYLGRFRIGPNLQAGVDGVSDTDGLDVSSLNFGDAFPGGILVAQDGHNRMPDEPQNFKLVDWRDIVAVIQRQVAVD</sequence>
<accession>A0A545TNK5</accession>
<reference evidence="3 4" key="1">
    <citation type="submission" date="2019-06" db="EMBL/GenBank/DDBJ databases">
        <title>Whole genome sequence for Cellvibrionaceae sp. R142.</title>
        <authorList>
            <person name="Wang G."/>
        </authorList>
    </citation>
    <scope>NUCLEOTIDE SEQUENCE [LARGE SCALE GENOMIC DNA]</scope>
    <source>
        <strain evidence="3 4">R142</strain>
    </source>
</reference>
<organism evidence="3 4">
    <name type="scientific">Exilibacterium tricleocarpae</name>
    <dbReference type="NCBI Taxonomy" id="2591008"/>
    <lineage>
        <taxon>Bacteria</taxon>
        <taxon>Pseudomonadati</taxon>
        <taxon>Pseudomonadota</taxon>
        <taxon>Gammaproteobacteria</taxon>
        <taxon>Cellvibrionales</taxon>
        <taxon>Cellvibrionaceae</taxon>
        <taxon>Exilibacterium</taxon>
    </lineage>
</organism>
<keyword evidence="4" id="KW-1185">Reference proteome</keyword>
<evidence type="ECO:0000256" key="1">
    <source>
        <dbReference type="SAM" id="MobiDB-lite"/>
    </source>
</evidence>